<dbReference type="PANTHER" id="PTHR43540:SF1">
    <property type="entry name" value="ISOCHORISMATASE HYDROLASE"/>
    <property type="match status" value="1"/>
</dbReference>
<dbReference type="SUPFAM" id="SSF52499">
    <property type="entry name" value="Isochorismatase-like hydrolases"/>
    <property type="match status" value="1"/>
</dbReference>
<gene>
    <name evidence="4" type="ORF">NA57DRAFT_76079</name>
</gene>
<dbReference type="Gene3D" id="3.40.50.850">
    <property type="entry name" value="Isochorismatase-like"/>
    <property type="match status" value="1"/>
</dbReference>
<evidence type="ECO:0000256" key="2">
    <source>
        <dbReference type="ARBA" id="ARBA00022801"/>
    </source>
</evidence>
<sequence length="239" mass="26165">MVPQASSSGSSSFYVPVDLSRTALLISDVQSQIIARFSPEVQKAYLEQIKGLLAFFRNASSECRNNPTEPSAKNMYQNAPLIIHHVLPFGINQNAFISPYNKLASWAVELEKKGFFSDASKTDPNKPNYAVPAELVPPEGWGHKDEIILPKIQPGSLSSSDLLAYLRARDVKHVVLVGLTTIGSILGGARLAADLDFHVIIPKEGVMDDEPEINDFLLQKVLPRFVDVVGIEDVLALKA</sequence>
<dbReference type="InterPro" id="IPR036380">
    <property type="entry name" value="Isochorismatase-like_sf"/>
</dbReference>
<evidence type="ECO:0000313" key="5">
    <source>
        <dbReference type="Proteomes" id="UP000799772"/>
    </source>
</evidence>
<dbReference type="GO" id="GO:0016787">
    <property type="term" value="F:hydrolase activity"/>
    <property type="evidence" value="ECO:0007669"/>
    <property type="project" value="UniProtKB-KW"/>
</dbReference>
<dbReference type="PANTHER" id="PTHR43540">
    <property type="entry name" value="PEROXYUREIDOACRYLATE/UREIDOACRYLATE AMIDOHYDROLASE-RELATED"/>
    <property type="match status" value="1"/>
</dbReference>
<reference evidence="4" key="1">
    <citation type="journal article" date="2020" name="Stud. Mycol.">
        <title>101 Dothideomycetes genomes: a test case for predicting lifestyles and emergence of pathogens.</title>
        <authorList>
            <person name="Haridas S."/>
            <person name="Albert R."/>
            <person name="Binder M."/>
            <person name="Bloem J."/>
            <person name="Labutti K."/>
            <person name="Salamov A."/>
            <person name="Andreopoulos B."/>
            <person name="Baker S."/>
            <person name="Barry K."/>
            <person name="Bills G."/>
            <person name="Bluhm B."/>
            <person name="Cannon C."/>
            <person name="Castanera R."/>
            <person name="Culley D."/>
            <person name="Daum C."/>
            <person name="Ezra D."/>
            <person name="Gonzalez J."/>
            <person name="Henrissat B."/>
            <person name="Kuo A."/>
            <person name="Liang C."/>
            <person name="Lipzen A."/>
            <person name="Lutzoni F."/>
            <person name="Magnuson J."/>
            <person name="Mondo S."/>
            <person name="Nolan M."/>
            <person name="Ohm R."/>
            <person name="Pangilinan J."/>
            <person name="Park H.-J."/>
            <person name="Ramirez L."/>
            <person name="Alfaro M."/>
            <person name="Sun H."/>
            <person name="Tritt A."/>
            <person name="Yoshinaga Y."/>
            <person name="Zwiers L.-H."/>
            <person name="Turgeon B."/>
            <person name="Goodwin S."/>
            <person name="Spatafora J."/>
            <person name="Crous P."/>
            <person name="Grigoriev I."/>
        </authorList>
    </citation>
    <scope>NUCLEOTIDE SEQUENCE</scope>
    <source>
        <strain evidence="4">CBS 133067</strain>
    </source>
</reference>
<keyword evidence="2 4" id="KW-0378">Hydrolase</keyword>
<evidence type="ECO:0000256" key="1">
    <source>
        <dbReference type="ARBA" id="ARBA00006336"/>
    </source>
</evidence>
<dbReference type="InterPro" id="IPR050272">
    <property type="entry name" value="Isochorismatase-like_hydrls"/>
</dbReference>
<accession>A0A9P4IBI1</accession>
<dbReference type="OrthoDB" id="1739143at2759"/>
<dbReference type="Pfam" id="PF00857">
    <property type="entry name" value="Isochorismatase"/>
    <property type="match status" value="1"/>
</dbReference>
<dbReference type="AlphaFoldDB" id="A0A9P4IBI1"/>
<protein>
    <submittedName>
        <fullName evidence="4">Isochorismatase hydrolase</fullName>
    </submittedName>
</protein>
<proteinExistence type="inferred from homology"/>
<comment type="similarity">
    <text evidence="1">Belongs to the isochorismatase family.</text>
</comment>
<keyword evidence="5" id="KW-1185">Reference proteome</keyword>
<dbReference type="EMBL" id="ML978126">
    <property type="protein sequence ID" value="KAF2098841.1"/>
    <property type="molecule type" value="Genomic_DNA"/>
</dbReference>
<comment type="caution">
    <text evidence="4">The sequence shown here is derived from an EMBL/GenBank/DDBJ whole genome shotgun (WGS) entry which is preliminary data.</text>
</comment>
<dbReference type="Proteomes" id="UP000799772">
    <property type="component" value="Unassembled WGS sequence"/>
</dbReference>
<evidence type="ECO:0000259" key="3">
    <source>
        <dbReference type="Pfam" id="PF00857"/>
    </source>
</evidence>
<evidence type="ECO:0000313" key="4">
    <source>
        <dbReference type="EMBL" id="KAF2098841.1"/>
    </source>
</evidence>
<dbReference type="InterPro" id="IPR000868">
    <property type="entry name" value="Isochorismatase-like_dom"/>
</dbReference>
<feature type="domain" description="Isochorismatase-like" evidence="3">
    <location>
        <begin position="22"/>
        <end position="232"/>
    </location>
</feature>
<name>A0A9P4IBI1_9PEZI</name>
<organism evidence="4 5">
    <name type="scientific">Rhizodiscina lignyota</name>
    <dbReference type="NCBI Taxonomy" id="1504668"/>
    <lineage>
        <taxon>Eukaryota</taxon>
        <taxon>Fungi</taxon>
        <taxon>Dikarya</taxon>
        <taxon>Ascomycota</taxon>
        <taxon>Pezizomycotina</taxon>
        <taxon>Dothideomycetes</taxon>
        <taxon>Pleosporomycetidae</taxon>
        <taxon>Aulographales</taxon>
        <taxon>Rhizodiscinaceae</taxon>
        <taxon>Rhizodiscina</taxon>
    </lineage>
</organism>